<dbReference type="VEuPathDB" id="TriTrypDB:LdBPK_270110.1"/>
<evidence type="ECO:0000259" key="6">
    <source>
        <dbReference type="PROSITE" id="PS50011"/>
    </source>
</evidence>
<evidence type="ECO:0000256" key="1">
    <source>
        <dbReference type="ARBA" id="ARBA00022741"/>
    </source>
</evidence>
<keyword evidence="7" id="KW-0808">Transferase</keyword>
<feature type="region of interest" description="Disordered" evidence="4">
    <location>
        <begin position="571"/>
        <end position="603"/>
    </location>
</feature>
<gene>
    <name evidence="7" type="ORF">CGC21_31385</name>
</gene>
<dbReference type="PANTHER" id="PTHR24055">
    <property type="entry name" value="MITOGEN-ACTIVATED PROTEIN KINASE"/>
    <property type="match status" value="1"/>
</dbReference>
<feature type="domain" description="Protein kinase" evidence="6">
    <location>
        <begin position="78"/>
        <end position="377"/>
    </location>
</feature>
<organism evidence="7 8">
    <name type="scientific">Leishmania donovani</name>
    <dbReference type="NCBI Taxonomy" id="5661"/>
    <lineage>
        <taxon>Eukaryota</taxon>
        <taxon>Discoba</taxon>
        <taxon>Euglenozoa</taxon>
        <taxon>Kinetoplastea</taxon>
        <taxon>Metakinetoplastina</taxon>
        <taxon>Trypanosomatida</taxon>
        <taxon>Trypanosomatidae</taxon>
        <taxon>Leishmaniinae</taxon>
        <taxon>Leishmania</taxon>
    </lineage>
</organism>
<dbReference type="CDD" id="cd07830">
    <property type="entry name" value="STKc_MAK_like"/>
    <property type="match status" value="1"/>
</dbReference>
<evidence type="ECO:0000313" key="7">
    <source>
        <dbReference type="EMBL" id="TPP47635.1"/>
    </source>
</evidence>
<dbReference type="InterPro" id="IPR017441">
    <property type="entry name" value="Protein_kinase_ATP_BS"/>
</dbReference>
<feature type="transmembrane region" description="Helical" evidence="5">
    <location>
        <begin position="43"/>
        <end position="66"/>
    </location>
</feature>
<keyword evidence="7" id="KW-0418">Kinase</keyword>
<dbReference type="VEuPathDB" id="TriTrypDB:LDHU3_27.0140"/>
<keyword evidence="5" id="KW-1133">Transmembrane helix</keyword>
<dbReference type="InterPro" id="IPR011009">
    <property type="entry name" value="Kinase-like_dom_sf"/>
</dbReference>
<dbReference type="SMR" id="A0A504XIQ2"/>
<dbReference type="Pfam" id="PF00069">
    <property type="entry name" value="Pkinase"/>
    <property type="match status" value="1"/>
</dbReference>
<keyword evidence="1 3" id="KW-0547">Nucleotide-binding</keyword>
<evidence type="ECO:0000256" key="4">
    <source>
        <dbReference type="SAM" id="MobiDB-lite"/>
    </source>
</evidence>
<dbReference type="GO" id="GO:0004672">
    <property type="term" value="F:protein kinase activity"/>
    <property type="evidence" value="ECO:0007669"/>
    <property type="project" value="InterPro"/>
</dbReference>
<feature type="binding site" evidence="3">
    <location>
        <position position="108"/>
    </location>
    <ligand>
        <name>ATP</name>
        <dbReference type="ChEBI" id="CHEBI:30616"/>
    </ligand>
</feature>
<name>A0A504XIQ2_LEIDO</name>
<dbReference type="SMART" id="SM00220">
    <property type="entry name" value="S_TKc"/>
    <property type="match status" value="1"/>
</dbReference>
<dbReference type="FunFam" id="3.30.200.20:FF:000335">
    <property type="entry name" value="Serine/threonine-protein kinase MHK"/>
    <property type="match status" value="1"/>
</dbReference>
<evidence type="ECO:0000256" key="2">
    <source>
        <dbReference type="ARBA" id="ARBA00022840"/>
    </source>
</evidence>
<evidence type="ECO:0000313" key="8">
    <source>
        <dbReference type="Proteomes" id="UP000318447"/>
    </source>
</evidence>
<feature type="region of interest" description="Disordered" evidence="4">
    <location>
        <begin position="456"/>
        <end position="499"/>
    </location>
</feature>
<proteinExistence type="predicted"/>
<comment type="caution">
    <text evidence="7">The sequence shown here is derived from an EMBL/GenBank/DDBJ whole genome shotgun (WGS) entry which is preliminary data.</text>
</comment>
<dbReference type="Gene3D" id="3.30.200.20">
    <property type="entry name" value="Phosphorylase Kinase, domain 1"/>
    <property type="match status" value="1"/>
</dbReference>
<feature type="region of interest" description="Disordered" evidence="4">
    <location>
        <begin position="632"/>
        <end position="720"/>
    </location>
</feature>
<sequence>MLRRTTARFYQSVTAPIGKGCVVPMKFDSLKPAYVPKSFTTQFFVLGTWSISNMITNFVIGFLIIASANGGLSAMDKYEILAQIGDGTFGSVAKAVSKKTGQLVAIKKMKQKFYTWEECVKLPEVDVVRRIHGHPNVVKLREVIRENNELFFVFEYMDGDLLGVIKKAKQQGGPPASTPSAAPLIPYPLVKNYMRQMLQALVYIHKRGYFHRDMKPENLLIRKEASGDEVLKLADFGLVKEICARPPFTDYVSTRWYRAPELLLQDRFYGAAVDVWAAGCIMAELITMRPLFPGTNEVDQLFKIMSVLGSPTEEVWAGGLRLAKKIRYTFPKVAGSGLAQALPSHIPLPALDLLRQMLVYDPKVRLTAEQCLQHPFFNVGIDECNAPSAAALDQLALMAKRMLPGSKTAPPALKSPTAGQVAALKAARASTDASLSDTSSRKFYLLGTLKDPAPSLPKLPVALSTSPPSLDAPPNASSPLRGRGALSPAGMPVLANGHQCPSLTTTVAKGKRRSQETADTSLAKKLAGLKNVPTGKGKLPVSYALPAASAVHSPRAAPNLKVSASVARPYPLAPTANNRDAVASPRHHNPYKEAETTSPTAASAAAKVEIDLDELMEEFASEMTAMGVLAQRHDSGASAESKSESYVSQPALPPDPVATLLNNSRYRRKSTTSADPLLKGNNSPRATHQLDTRKVDDVAAKSDLPRIDHSAPKGMSPSLKALLAKHKTSGLAFP</sequence>
<dbReference type="VEuPathDB" id="TriTrypDB:LDHU3_27.0130"/>
<evidence type="ECO:0000256" key="5">
    <source>
        <dbReference type="SAM" id="Phobius"/>
    </source>
</evidence>
<feature type="compositionally biased region" description="Polar residues" evidence="4">
    <location>
        <begin position="638"/>
        <end position="648"/>
    </location>
</feature>
<dbReference type="InterPro" id="IPR050117">
    <property type="entry name" value="MAPK"/>
</dbReference>
<reference evidence="8" key="1">
    <citation type="submission" date="2019-02" db="EMBL/GenBank/DDBJ databases">
        <title>FDA dAtabase for Regulatory Grade micrObial Sequences (FDA-ARGOS): Supporting development and validation of Infectious Disease Dx tests.</title>
        <authorList>
            <person name="Duncan R."/>
            <person name="Fisher C."/>
            <person name="Tallon L."/>
            <person name="Sadzewicz L."/>
            <person name="Sengamalay N."/>
            <person name="Ott S."/>
            <person name="Godinez A."/>
            <person name="Nagaraj S."/>
            <person name="Vavikolanu K."/>
            <person name="Nadendla S."/>
            <person name="Aluvathingal J."/>
            <person name="Sichtig H."/>
        </authorList>
    </citation>
    <scope>NUCLEOTIDE SEQUENCE [LARGE SCALE GENOMIC DNA]</scope>
    <source>
        <strain evidence="8">FDAARGOS_361</strain>
    </source>
</reference>
<dbReference type="InterPro" id="IPR000719">
    <property type="entry name" value="Prot_kinase_dom"/>
</dbReference>
<dbReference type="EMBL" id="RHLC01000016">
    <property type="protein sequence ID" value="TPP47635.1"/>
    <property type="molecule type" value="Genomic_DNA"/>
</dbReference>
<dbReference type="Gene3D" id="1.10.510.10">
    <property type="entry name" value="Transferase(Phosphotransferase) domain 1"/>
    <property type="match status" value="1"/>
</dbReference>
<dbReference type="VEuPathDB" id="TriTrypDB:LdBPK_270100.1"/>
<protein>
    <submittedName>
        <fullName evidence="7">Protein kinase domain family protein</fullName>
    </submittedName>
</protein>
<dbReference type="AlphaFoldDB" id="A0A504XIQ2"/>
<dbReference type="PROSITE" id="PS00107">
    <property type="entry name" value="PROTEIN_KINASE_ATP"/>
    <property type="match status" value="1"/>
</dbReference>
<keyword evidence="2 3" id="KW-0067">ATP-binding</keyword>
<dbReference type="PROSITE" id="PS00108">
    <property type="entry name" value="PROTEIN_KINASE_ST"/>
    <property type="match status" value="1"/>
</dbReference>
<keyword evidence="5" id="KW-0812">Transmembrane</keyword>
<dbReference type="SUPFAM" id="SSF56112">
    <property type="entry name" value="Protein kinase-like (PK-like)"/>
    <property type="match status" value="1"/>
</dbReference>
<accession>A0A504XIQ2</accession>
<dbReference type="FunFam" id="1.10.510.10:FF:000685">
    <property type="entry name" value="Serine/threonine-protein kinase dyf-5"/>
    <property type="match status" value="1"/>
</dbReference>
<evidence type="ECO:0000256" key="3">
    <source>
        <dbReference type="PROSITE-ProRule" id="PRU10141"/>
    </source>
</evidence>
<dbReference type="PROSITE" id="PS50011">
    <property type="entry name" value="PROTEIN_KINASE_DOM"/>
    <property type="match status" value="1"/>
</dbReference>
<feature type="compositionally biased region" description="Basic and acidic residues" evidence="4">
    <location>
        <begin position="688"/>
        <end position="711"/>
    </location>
</feature>
<dbReference type="VEuPathDB" id="TriTrypDB:LdCL_270005900"/>
<keyword evidence="5" id="KW-0472">Membrane</keyword>
<dbReference type="Proteomes" id="UP000318447">
    <property type="component" value="Unassembled WGS sequence"/>
</dbReference>
<dbReference type="GO" id="GO:0005524">
    <property type="term" value="F:ATP binding"/>
    <property type="evidence" value="ECO:0007669"/>
    <property type="project" value="UniProtKB-UniRule"/>
</dbReference>
<dbReference type="InterPro" id="IPR008271">
    <property type="entry name" value="Ser/Thr_kinase_AS"/>
</dbReference>
<dbReference type="VEuPathDB" id="TriTrypDB:LdCL_270006000"/>